<accession>A0ABQ5SLU9</accession>
<feature type="compositionally biased region" description="Low complexity" evidence="1">
    <location>
        <begin position="65"/>
        <end position="75"/>
    </location>
</feature>
<feature type="signal peptide" evidence="2">
    <location>
        <begin position="1"/>
        <end position="24"/>
    </location>
</feature>
<comment type="caution">
    <text evidence="3">The sequence shown here is derived from an EMBL/GenBank/DDBJ whole genome shotgun (WGS) entry which is preliminary data.</text>
</comment>
<organism evidence="3 4">
    <name type="scientific">Volvox africanus</name>
    <dbReference type="NCBI Taxonomy" id="51714"/>
    <lineage>
        <taxon>Eukaryota</taxon>
        <taxon>Viridiplantae</taxon>
        <taxon>Chlorophyta</taxon>
        <taxon>core chlorophytes</taxon>
        <taxon>Chlorophyceae</taxon>
        <taxon>CS clade</taxon>
        <taxon>Chlamydomonadales</taxon>
        <taxon>Volvocaceae</taxon>
        <taxon>Volvox</taxon>
    </lineage>
</organism>
<keyword evidence="4" id="KW-1185">Reference proteome</keyword>
<feature type="compositionally biased region" description="Low complexity" evidence="1">
    <location>
        <begin position="395"/>
        <end position="404"/>
    </location>
</feature>
<feature type="chain" id="PRO_5045709878" evidence="2">
    <location>
        <begin position="25"/>
        <end position="663"/>
    </location>
</feature>
<dbReference type="PANTHER" id="PTHR20961:SF124">
    <property type="entry name" value="GLYCOSYLTRANSFERASE"/>
    <property type="match status" value="1"/>
</dbReference>
<evidence type="ECO:0000256" key="2">
    <source>
        <dbReference type="SAM" id="SignalP"/>
    </source>
</evidence>
<dbReference type="Proteomes" id="UP001165090">
    <property type="component" value="Unassembled WGS sequence"/>
</dbReference>
<feature type="region of interest" description="Disordered" evidence="1">
    <location>
        <begin position="387"/>
        <end position="421"/>
    </location>
</feature>
<dbReference type="PANTHER" id="PTHR20961">
    <property type="entry name" value="GLYCOSYLTRANSFERASE"/>
    <property type="match status" value="1"/>
</dbReference>
<evidence type="ECO:0000313" key="3">
    <source>
        <dbReference type="EMBL" id="GLI70967.1"/>
    </source>
</evidence>
<protein>
    <submittedName>
        <fullName evidence="3">Uncharacterized protein</fullName>
    </submittedName>
</protein>
<dbReference type="EMBL" id="BSDZ01000101">
    <property type="protein sequence ID" value="GLI70967.1"/>
    <property type="molecule type" value="Genomic_DNA"/>
</dbReference>
<dbReference type="InterPro" id="IPR007657">
    <property type="entry name" value="Glycosyltransferase_61"/>
</dbReference>
<proteinExistence type="predicted"/>
<evidence type="ECO:0000256" key="1">
    <source>
        <dbReference type="SAM" id="MobiDB-lite"/>
    </source>
</evidence>
<name>A0ABQ5SLU9_9CHLO</name>
<keyword evidence="2" id="KW-0732">Signal</keyword>
<feature type="compositionally biased region" description="Basic and acidic residues" evidence="1">
    <location>
        <begin position="40"/>
        <end position="59"/>
    </location>
</feature>
<reference evidence="3 4" key="1">
    <citation type="journal article" date="2023" name="IScience">
        <title>Expanded male sex-determining region conserved during the evolution of homothallism in the green alga Volvox.</title>
        <authorList>
            <person name="Yamamoto K."/>
            <person name="Matsuzaki R."/>
            <person name="Mahakham W."/>
            <person name="Heman W."/>
            <person name="Sekimoto H."/>
            <person name="Kawachi M."/>
            <person name="Minakuchi Y."/>
            <person name="Toyoda A."/>
            <person name="Nozaki H."/>
        </authorList>
    </citation>
    <scope>NUCLEOTIDE SEQUENCE [LARGE SCALE GENOMIC DNA]</scope>
    <source>
        <strain evidence="3 4">NIES-4468</strain>
    </source>
</reference>
<gene>
    <name evidence="3" type="ORF">VaNZ11_016069</name>
</gene>
<evidence type="ECO:0000313" key="4">
    <source>
        <dbReference type="Proteomes" id="UP001165090"/>
    </source>
</evidence>
<feature type="region of interest" description="Disordered" evidence="1">
    <location>
        <begin position="40"/>
        <end position="75"/>
    </location>
</feature>
<sequence>MLDRILVLAVLLGWLAHLPHLTTARDGSWWQRTDATGRVDTNKNDGYSDRDGDASHDTDTDNAVGNNSRSGSSGSKLYVNISTSVKETKSNSSSDFSNKTKVHYNSKKGPLFGGYDPYIWDDDWSNLDPKCPRANLTQLPRPCFTLHWICVHHETLVTHDWRYSYANPRREPLPEMPWVENWNFPAAVGTNTDALRGRGPRYRLHMRSASAHEPTAALRNPVFTNCTLPLVMVADFPYNMGEFFAKVLTALDQLSSTVLDDKVTLVLNTPMGLDLAPFHSLLMMSYSRYAPITAVELGSRGCSDERLYDSEGRNCEPAADKDDDSGSSRGGCRVHRAVPWSVEASQPHCFQRMIMCKWDLQTGGGTPLAAVAQRVVSTFIREGMVPPSPIVYPDSSSSRSSSRGAKGGSSKEGGELYPDPDPLGSSMLRVLIESRQGPVRNIKNLKELLAACKSMDRRGFTAGSFRRLVCAVTSFSEPDGSVDKDRFLTNMAAVRSAHVLVVLHGAGATNSWFMRQNSSALVELRPCQFGTHFSPWPDKYMPKQHERNDDVIRFFALNIEDQDQCLQGDIETALRNHTYRRDSVGWDASYFARDQHLVLKPGPFLEFIRHVGALLFDVQKYRDVRDADRLHGYVVPEGLMYGPLSITNLSEFRATNKPHIIEF</sequence>